<protein>
    <submittedName>
        <fullName evidence="3">Looped-hinge helix DNA binding domain-containing protein, AbrB family</fullName>
    </submittedName>
</protein>
<dbReference type="InterPro" id="IPR037914">
    <property type="entry name" value="SpoVT-AbrB_sf"/>
</dbReference>
<evidence type="ECO:0000259" key="2">
    <source>
        <dbReference type="PROSITE" id="PS51740"/>
    </source>
</evidence>
<dbReference type="Gene3D" id="2.10.260.10">
    <property type="match status" value="1"/>
</dbReference>
<keyword evidence="4" id="KW-1185">Reference proteome</keyword>
<dbReference type="SMART" id="SM00966">
    <property type="entry name" value="SpoVT_AbrB"/>
    <property type="match status" value="1"/>
</dbReference>
<evidence type="ECO:0000313" key="4">
    <source>
        <dbReference type="Proteomes" id="UP000223759"/>
    </source>
</evidence>
<gene>
    <name evidence="3" type="ORF">SAMN05216526_0740</name>
</gene>
<dbReference type="InterPro" id="IPR007159">
    <property type="entry name" value="SpoVT-AbrB_dom"/>
</dbReference>
<dbReference type="SUPFAM" id="SSF89447">
    <property type="entry name" value="AbrB/MazE/MraZ-like"/>
    <property type="match status" value="1"/>
</dbReference>
<organism evidence="3 4">
    <name type="scientific">Ectothiorhodosinus mongolicus</name>
    <dbReference type="NCBI Taxonomy" id="233100"/>
    <lineage>
        <taxon>Bacteria</taxon>
        <taxon>Pseudomonadati</taxon>
        <taxon>Pseudomonadota</taxon>
        <taxon>Gammaproteobacteria</taxon>
        <taxon>Chromatiales</taxon>
        <taxon>Ectothiorhodospiraceae</taxon>
        <taxon>Ectothiorhodosinus</taxon>
    </lineage>
</organism>
<proteinExistence type="predicted"/>
<dbReference type="Proteomes" id="UP000223759">
    <property type="component" value="Unassembled WGS sequence"/>
</dbReference>
<reference evidence="3 4" key="1">
    <citation type="submission" date="2017-01" db="EMBL/GenBank/DDBJ databases">
        <authorList>
            <person name="Mah S.A."/>
            <person name="Swanson W.J."/>
            <person name="Moy G.W."/>
            <person name="Vacquier V.D."/>
        </authorList>
    </citation>
    <scope>NUCLEOTIDE SEQUENCE [LARGE SCALE GENOMIC DNA]</scope>
    <source>
        <strain evidence="3 4">M9</strain>
    </source>
</reference>
<sequence>MTTATLTTKGQITIPKDIRQHLLLQTGDKVDFTLTKSGEVLLKPVTRRVDEVFGRLGKRKQKALTPEEMDAAIRKRLAERKA</sequence>
<dbReference type="EMBL" id="FTPK01000001">
    <property type="protein sequence ID" value="SIT66998.1"/>
    <property type="molecule type" value="Genomic_DNA"/>
</dbReference>
<dbReference type="NCBIfam" id="TIGR01439">
    <property type="entry name" value="lp_hng_hel_AbrB"/>
    <property type="match status" value="1"/>
</dbReference>
<dbReference type="PROSITE" id="PS51740">
    <property type="entry name" value="SPOVT_ABRB"/>
    <property type="match status" value="1"/>
</dbReference>
<name>A0A1R3VQP8_9GAMM</name>
<dbReference type="GO" id="GO:0003677">
    <property type="term" value="F:DNA binding"/>
    <property type="evidence" value="ECO:0007669"/>
    <property type="project" value="UniProtKB-UniRule"/>
</dbReference>
<keyword evidence="1" id="KW-0238">DNA-binding</keyword>
<evidence type="ECO:0000313" key="3">
    <source>
        <dbReference type="EMBL" id="SIT66998.1"/>
    </source>
</evidence>
<dbReference type="AlphaFoldDB" id="A0A1R3VQP8"/>
<evidence type="ECO:0000256" key="1">
    <source>
        <dbReference type="PROSITE-ProRule" id="PRU01076"/>
    </source>
</evidence>
<accession>A0A1R3VQP8</accession>
<feature type="domain" description="SpoVT-AbrB" evidence="2">
    <location>
        <begin position="1"/>
        <end position="47"/>
    </location>
</feature>
<dbReference type="Pfam" id="PF04014">
    <property type="entry name" value="MazE_antitoxin"/>
    <property type="match status" value="1"/>
</dbReference>
<dbReference type="RefSeq" id="WP_076755015.1">
    <property type="nucleotide sequence ID" value="NZ_CP023018.1"/>
</dbReference>
<dbReference type="OrthoDB" id="9809003at2"/>